<proteinExistence type="predicted"/>
<name>A0A1D3L6F1_PLABE</name>
<reference evidence="2 3" key="1">
    <citation type="submission" date="2016-08" db="EMBL/GenBank/DDBJ databases">
        <authorList>
            <consortium name="Pathogen Informatics"/>
        </authorList>
    </citation>
    <scope>NUCLEOTIDE SEQUENCE [LARGE SCALE GENOMIC DNA]</scope>
    <source>
        <strain evidence="2 3">SP11 RLL</strain>
    </source>
</reference>
<sequence>MHSAFGGSTSDCEKCSNKANKFVEKYEKLYKDYNNTEDSSYIKILSTLSTDYNNLKNKCKNAQDSNFSTLPEIKTKQLSVETSERASVQNFDVTSSISSIVSKFIPVLSTFGTISIFGGISYKVNNKELKNITFKSYFNYIYVNVKKKTIHFLTFYIVFVIWISEPISKTKFKRKNKKYKGENELLIYDSKRVTISGIIGIEVMFMGPIFGLGLSIISYYI</sequence>
<feature type="transmembrane region" description="Helical" evidence="1">
    <location>
        <begin position="198"/>
        <end position="220"/>
    </location>
</feature>
<feature type="transmembrane region" description="Helical" evidence="1">
    <location>
        <begin position="104"/>
        <end position="122"/>
    </location>
</feature>
<protein>
    <submittedName>
        <fullName evidence="2">Plasmodium variant antigen protein Cir/Yir/Bir, putative</fullName>
    </submittedName>
</protein>
<dbReference type="AlphaFoldDB" id="A0A1D3L6F1"/>
<keyword evidence="1" id="KW-0812">Transmembrane</keyword>
<dbReference type="EMBL" id="FMIH01000089">
    <property type="protein sequence ID" value="SCL82204.1"/>
    <property type="molecule type" value="Genomic_DNA"/>
</dbReference>
<accession>A0A1D3L6F1</accession>
<dbReference type="Proteomes" id="UP000219974">
    <property type="component" value="Unassembled WGS sequence"/>
</dbReference>
<dbReference type="InterPro" id="IPR006477">
    <property type="entry name" value="Yir_bir_cir"/>
</dbReference>
<keyword evidence="1" id="KW-0472">Membrane</keyword>
<evidence type="ECO:0000256" key="1">
    <source>
        <dbReference type="SAM" id="Phobius"/>
    </source>
</evidence>
<feature type="transmembrane region" description="Helical" evidence="1">
    <location>
        <begin position="150"/>
        <end position="168"/>
    </location>
</feature>
<dbReference type="Pfam" id="PF06022">
    <property type="entry name" value="Cir_Bir_Yir"/>
    <property type="match status" value="1"/>
</dbReference>
<organism evidence="2 3">
    <name type="scientific">Plasmodium berghei</name>
    <dbReference type="NCBI Taxonomy" id="5821"/>
    <lineage>
        <taxon>Eukaryota</taxon>
        <taxon>Sar</taxon>
        <taxon>Alveolata</taxon>
        <taxon>Apicomplexa</taxon>
        <taxon>Aconoidasida</taxon>
        <taxon>Haemosporida</taxon>
        <taxon>Plasmodiidae</taxon>
        <taxon>Plasmodium</taxon>
        <taxon>Plasmodium (Vinckeia)</taxon>
    </lineage>
</organism>
<evidence type="ECO:0000313" key="2">
    <source>
        <dbReference type="EMBL" id="SCL82204.1"/>
    </source>
</evidence>
<evidence type="ECO:0000313" key="3">
    <source>
        <dbReference type="Proteomes" id="UP000219974"/>
    </source>
</evidence>
<gene>
    <name evidence="2" type="ORF">PBSP11RLL_000497900</name>
</gene>
<keyword evidence="1" id="KW-1133">Transmembrane helix</keyword>